<feature type="region of interest" description="Disordered" evidence="1">
    <location>
        <begin position="1"/>
        <end position="98"/>
    </location>
</feature>
<dbReference type="AlphaFoldDB" id="A0A067NUS8"/>
<dbReference type="EMBL" id="KL198005">
    <property type="protein sequence ID" value="KDQ31808.1"/>
    <property type="molecule type" value="Genomic_DNA"/>
</dbReference>
<feature type="compositionally biased region" description="Polar residues" evidence="1">
    <location>
        <begin position="196"/>
        <end position="219"/>
    </location>
</feature>
<name>A0A067NUS8_PLEO1</name>
<feature type="compositionally biased region" description="Polar residues" evidence="1">
    <location>
        <begin position="8"/>
        <end position="39"/>
    </location>
</feature>
<evidence type="ECO:0000313" key="2">
    <source>
        <dbReference type="EMBL" id="KDQ31808.1"/>
    </source>
</evidence>
<dbReference type="InParanoid" id="A0A067NUS8"/>
<feature type="compositionally biased region" description="Basic residues" evidence="1">
    <location>
        <begin position="184"/>
        <end position="194"/>
    </location>
</feature>
<feature type="compositionally biased region" description="Pro residues" evidence="1">
    <location>
        <begin position="72"/>
        <end position="86"/>
    </location>
</feature>
<sequence length="242" mass="26524">MKRRGTKHQTPNTKRPTTQTPKRQTCNSWIKNKTPPKQTSADRQHTSDKDETENVDRLQHISAPTPDHRPPYHSPSPSPSPSPSLSPSPFLSSSRSPSFTRYASHIPISPSPGPALRKLLPIPSINAFADSFSRLFVVRSRATPDRPTDRPWRRIAATTATTATAATTTAAAHLPNPNAQTPVSHHHPHHHPKPKTQTQDRTPNPQIPKSPNHRSNISPSTPNRLLCAVFAVNAACAGAPYV</sequence>
<dbReference type="HOGENOM" id="CLU_1147582_0_0_1"/>
<feature type="compositionally biased region" description="Basic and acidic residues" evidence="1">
    <location>
        <begin position="40"/>
        <end position="59"/>
    </location>
</feature>
<gene>
    <name evidence="2" type="ORF">PLEOSDRAFT_1110956</name>
</gene>
<dbReference type="VEuPathDB" id="FungiDB:PLEOSDRAFT_1110956"/>
<feature type="compositionally biased region" description="Low complexity" evidence="1">
    <location>
        <begin position="87"/>
        <end position="98"/>
    </location>
</feature>
<accession>A0A067NUS8</accession>
<evidence type="ECO:0000256" key="1">
    <source>
        <dbReference type="SAM" id="MobiDB-lite"/>
    </source>
</evidence>
<protein>
    <submittedName>
        <fullName evidence="2">Uncharacterized protein</fullName>
    </submittedName>
</protein>
<evidence type="ECO:0000313" key="3">
    <source>
        <dbReference type="Proteomes" id="UP000027073"/>
    </source>
</evidence>
<feature type="region of interest" description="Disordered" evidence="1">
    <location>
        <begin position="174"/>
        <end position="219"/>
    </location>
</feature>
<proteinExistence type="predicted"/>
<reference evidence="3" key="1">
    <citation type="journal article" date="2014" name="Proc. Natl. Acad. Sci. U.S.A.">
        <title>Extensive sampling of basidiomycete genomes demonstrates inadequacy of the white-rot/brown-rot paradigm for wood decay fungi.</title>
        <authorList>
            <person name="Riley R."/>
            <person name="Salamov A.A."/>
            <person name="Brown D.W."/>
            <person name="Nagy L.G."/>
            <person name="Floudas D."/>
            <person name="Held B.W."/>
            <person name="Levasseur A."/>
            <person name="Lombard V."/>
            <person name="Morin E."/>
            <person name="Otillar R."/>
            <person name="Lindquist E.A."/>
            <person name="Sun H."/>
            <person name="LaButti K.M."/>
            <person name="Schmutz J."/>
            <person name="Jabbour D."/>
            <person name="Luo H."/>
            <person name="Baker S.E."/>
            <person name="Pisabarro A.G."/>
            <person name="Walton J.D."/>
            <person name="Blanchette R.A."/>
            <person name="Henrissat B."/>
            <person name="Martin F."/>
            <person name="Cullen D."/>
            <person name="Hibbett D.S."/>
            <person name="Grigoriev I.V."/>
        </authorList>
    </citation>
    <scope>NUCLEOTIDE SEQUENCE [LARGE SCALE GENOMIC DNA]</scope>
    <source>
        <strain evidence="3">PC15</strain>
    </source>
</reference>
<dbReference type="Proteomes" id="UP000027073">
    <property type="component" value="Unassembled WGS sequence"/>
</dbReference>
<organism evidence="2 3">
    <name type="scientific">Pleurotus ostreatus (strain PC15)</name>
    <name type="common">Oyster mushroom</name>
    <dbReference type="NCBI Taxonomy" id="1137138"/>
    <lineage>
        <taxon>Eukaryota</taxon>
        <taxon>Fungi</taxon>
        <taxon>Dikarya</taxon>
        <taxon>Basidiomycota</taxon>
        <taxon>Agaricomycotina</taxon>
        <taxon>Agaricomycetes</taxon>
        <taxon>Agaricomycetidae</taxon>
        <taxon>Agaricales</taxon>
        <taxon>Pleurotineae</taxon>
        <taxon>Pleurotaceae</taxon>
        <taxon>Pleurotus</taxon>
    </lineage>
</organism>